<feature type="signal peptide" evidence="7">
    <location>
        <begin position="1"/>
        <end position="24"/>
    </location>
</feature>
<dbReference type="OrthoDB" id="9766127at2"/>
<dbReference type="Pfam" id="PF01663">
    <property type="entry name" value="Phosphodiest"/>
    <property type="match status" value="1"/>
</dbReference>
<evidence type="ECO:0000313" key="8">
    <source>
        <dbReference type="EMBL" id="PCE40521.1"/>
    </source>
</evidence>
<evidence type="ECO:0000256" key="2">
    <source>
        <dbReference type="ARBA" id="ARBA00022723"/>
    </source>
</evidence>
<feature type="binding site" evidence="6">
    <location>
        <begin position="153"/>
        <end position="155"/>
    </location>
    <ligand>
        <name>substrate</name>
    </ligand>
</feature>
<comment type="caution">
    <text evidence="8">The sequence shown here is derived from an EMBL/GenBank/DDBJ whole genome shotgun (WGS) entry which is preliminary data.</text>
</comment>
<keyword evidence="9" id="KW-1185">Reference proteome</keyword>
<dbReference type="InterPro" id="IPR026263">
    <property type="entry name" value="Alkaline_phosphatase_prok"/>
</dbReference>
<dbReference type="EC" id="3.1.3.1" evidence="4"/>
<dbReference type="AlphaFoldDB" id="A0A2A4FSZ0"/>
<dbReference type="PIRSF" id="PIRSF031924">
    <property type="entry name" value="Pi-irrepressible_AP"/>
    <property type="match status" value="1"/>
</dbReference>
<dbReference type="InterPro" id="IPR017850">
    <property type="entry name" value="Alkaline_phosphatase_core_sf"/>
</dbReference>
<feature type="binding site" evidence="6">
    <location>
        <position position="100"/>
    </location>
    <ligand>
        <name>substrate</name>
    </ligand>
</feature>
<comment type="catalytic activity">
    <reaction evidence="4">
        <text>a phosphate monoester + H2O = an alcohol + phosphate</text>
        <dbReference type="Rhea" id="RHEA:15017"/>
        <dbReference type="ChEBI" id="CHEBI:15377"/>
        <dbReference type="ChEBI" id="CHEBI:30879"/>
        <dbReference type="ChEBI" id="CHEBI:43474"/>
        <dbReference type="ChEBI" id="CHEBI:67140"/>
        <dbReference type="EC" id="3.1.3.1"/>
    </reaction>
</comment>
<dbReference type="SUPFAM" id="SSF53649">
    <property type="entry name" value="Alkaline phosphatase-like"/>
    <property type="match status" value="1"/>
</dbReference>
<dbReference type="InterPro" id="IPR002591">
    <property type="entry name" value="Phosphodiest/P_Trfase"/>
</dbReference>
<dbReference type="GO" id="GO:0046872">
    <property type="term" value="F:metal ion binding"/>
    <property type="evidence" value="ECO:0007669"/>
    <property type="project" value="UniProtKB-KW"/>
</dbReference>
<evidence type="ECO:0000256" key="1">
    <source>
        <dbReference type="ARBA" id="ARBA00022553"/>
    </source>
</evidence>
<dbReference type="PANTHER" id="PTHR10151:SF120">
    <property type="entry name" value="BIS(5'-ADENOSYL)-TRIPHOSPHATASE"/>
    <property type="match status" value="1"/>
</dbReference>
<keyword evidence="4" id="KW-0862">Zinc</keyword>
<gene>
    <name evidence="8" type="ORF">COO09_20080</name>
</gene>
<keyword evidence="2 4" id="KW-0479">Metal-binding</keyword>
<sequence length="553" mass="59431">MQRSPMKKLILAAMLAALPAAAQAGPPPARPKLIVAISVDQFSAELFARYRPTYRKGLRTLWRGIAYPVGYQSHGGTETCPGHSVILTGRYPAGTGIVANAWYDAAGNDTYCVSVPGQSDPKARGPQNMRVTTLGDWIKTAEPGARTFAVSAKDRAAITMAGKHADGVYWWEDGTGFTTSPSAGPATPAVTGPAGAFNAALFAQWRAAPPTLWPRPSKRCAALQKPYVFGEMPITGRVPPEMAAGATDGADFLQSRHFQDIVRVSPTMDGLTADFAIDLIRRERLGHGPATDVLAVSFSGTDYVGHRLGNGGAEMCVQQEAVDRAIGRLLKAVRAQRVPVMVMLTADHGGTDAAERQHDHDGQAARVDRTAFAKRLDADLRQQLGIDFDPFLGNDPEQLYIDPRADKALEARIRAAAIAWLRQQPEVREVHDSGEIAATVIAPGTPPDRLTNLQRLKLSYDSERSPDIVAVFAERSSFGIPRKTGDYVAGHGSVWNHDRQVPILFWWPGVKRQDRAAPAQVVDIAPTLAAIAGIAPPVPVDGQCLDLGGNCPK</sequence>
<proteinExistence type="predicted"/>
<evidence type="ECO:0000256" key="4">
    <source>
        <dbReference type="PIRNR" id="PIRNR031924"/>
    </source>
</evidence>
<evidence type="ECO:0000256" key="6">
    <source>
        <dbReference type="PIRSR" id="PIRSR031924-51"/>
    </source>
</evidence>
<evidence type="ECO:0000256" key="7">
    <source>
        <dbReference type="SAM" id="SignalP"/>
    </source>
</evidence>
<keyword evidence="1 5" id="KW-0597">Phosphoprotein</keyword>
<feature type="active site" description="Phosphothreonine intermediate" evidence="5">
    <location>
        <position position="79"/>
    </location>
</feature>
<evidence type="ECO:0000256" key="3">
    <source>
        <dbReference type="ARBA" id="ARBA00022729"/>
    </source>
</evidence>
<name>A0A2A4FSZ0_9SPHN</name>
<reference evidence="8 9" key="1">
    <citation type="submission" date="2017-09" db="EMBL/GenBank/DDBJ databases">
        <title>The Catabolism of 3,6-Dichlorosalicylic acid is Initiated by the Cytochrome P450 Monooxygenase DsmABC in Rhizorhabdus dicambivorans Ndbn-20.</title>
        <authorList>
            <person name="Na L."/>
        </authorList>
    </citation>
    <scope>NUCLEOTIDE SEQUENCE [LARGE SCALE GENOMIC DNA]</scope>
    <source>
        <strain evidence="8 9">Ndbn-20m</strain>
    </source>
</reference>
<dbReference type="GO" id="GO:0004035">
    <property type="term" value="F:alkaline phosphatase activity"/>
    <property type="evidence" value="ECO:0007669"/>
    <property type="project" value="UniProtKB-EC"/>
</dbReference>
<evidence type="ECO:0000256" key="5">
    <source>
        <dbReference type="PIRSR" id="PIRSR031924-50"/>
    </source>
</evidence>
<dbReference type="EMBL" id="NWUF01000027">
    <property type="protein sequence ID" value="PCE40521.1"/>
    <property type="molecule type" value="Genomic_DNA"/>
</dbReference>
<protein>
    <recommendedName>
        <fullName evidence="4">Alkaline phosphatase</fullName>
        <ecNumber evidence="4">3.1.3.1</ecNumber>
    </recommendedName>
</protein>
<dbReference type="Gene3D" id="3.30.1360.150">
    <property type="match status" value="1"/>
</dbReference>
<dbReference type="PANTHER" id="PTHR10151">
    <property type="entry name" value="ECTONUCLEOTIDE PYROPHOSPHATASE/PHOSPHODIESTERASE"/>
    <property type="match status" value="1"/>
</dbReference>
<keyword evidence="3 7" id="KW-0732">Signal</keyword>
<organism evidence="8 9">
    <name type="scientific">Rhizorhabdus dicambivorans</name>
    <dbReference type="NCBI Taxonomy" id="1850238"/>
    <lineage>
        <taxon>Bacteria</taxon>
        <taxon>Pseudomonadati</taxon>
        <taxon>Pseudomonadota</taxon>
        <taxon>Alphaproteobacteria</taxon>
        <taxon>Sphingomonadales</taxon>
        <taxon>Sphingomonadaceae</taxon>
        <taxon>Rhizorhabdus</taxon>
    </lineage>
</organism>
<dbReference type="Gene3D" id="3.40.720.10">
    <property type="entry name" value="Alkaline Phosphatase, subunit A"/>
    <property type="match status" value="1"/>
</dbReference>
<dbReference type="Proteomes" id="UP000218934">
    <property type="component" value="Unassembled WGS sequence"/>
</dbReference>
<dbReference type="KEGG" id="rdi:CMV14_23550"/>
<comment type="cofactor">
    <cofactor evidence="4">
        <name>Zn(2+)</name>
        <dbReference type="ChEBI" id="CHEBI:29105"/>
    </cofactor>
    <text evidence="4">Binds 2 Zn(2+) ions.</text>
</comment>
<evidence type="ECO:0000313" key="9">
    <source>
        <dbReference type="Proteomes" id="UP000218934"/>
    </source>
</evidence>
<accession>A0A2A4FSZ0</accession>
<feature type="chain" id="PRO_5012336333" description="Alkaline phosphatase" evidence="7">
    <location>
        <begin position="25"/>
        <end position="553"/>
    </location>
</feature>
<comment type="function">
    <text evidence="4">Alkaline phosphatase with broad substrate specificity.</text>
</comment>